<feature type="binding site" evidence="22">
    <location>
        <position position="15"/>
    </location>
    <ligand>
        <name>ATP</name>
        <dbReference type="ChEBI" id="CHEBI:30616"/>
    </ligand>
</feature>
<evidence type="ECO:0000256" key="24">
    <source>
        <dbReference type="RuleBase" id="RU363065"/>
    </source>
</evidence>
<evidence type="ECO:0000256" key="22">
    <source>
        <dbReference type="PIRSR" id="PIRSR600829-3"/>
    </source>
</evidence>
<keyword evidence="6" id="KW-0444">Lipid biosynthesis</keyword>
<evidence type="ECO:0000256" key="15">
    <source>
        <dbReference type="ARBA" id="ARBA00022989"/>
    </source>
</evidence>
<keyword evidence="14 23" id="KW-0460">Magnesium</keyword>
<keyword evidence="12 24" id="KW-0418">Kinase</keyword>
<dbReference type="RefSeq" id="WP_114421543.1">
    <property type="nucleotide sequence ID" value="NZ_NQYH01000016.1"/>
</dbReference>
<keyword evidence="17 24" id="KW-0472">Membrane</keyword>
<feature type="binding site" evidence="23">
    <location>
        <position position="82"/>
    </location>
    <ligand>
        <name>a divalent metal cation</name>
        <dbReference type="ChEBI" id="CHEBI:60240"/>
    </ligand>
</feature>
<protein>
    <recommendedName>
        <fullName evidence="4 24">Diacylglycerol kinase</fullName>
        <ecNumber evidence="3 24">2.7.1.107</ecNumber>
    </recommendedName>
</protein>
<comment type="function">
    <text evidence="24">Catalyzes the ATP-dependent phosphorylation of sn-l,2-diacylglycerol (DAG) to phosphatidic acid. Involved in the recycling of diacylglycerol produced as a by-product during membrane-derived oligosaccharide (MDO) biosynthesis.</text>
</comment>
<evidence type="ECO:0000256" key="17">
    <source>
        <dbReference type="ARBA" id="ARBA00023136"/>
    </source>
</evidence>
<comment type="caution">
    <text evidence="26">The sequence shown here is derived from an EMBL/GenBank/DDBJ whole genome shotgun (WGS) entry which is preliminary data.</text>
</comment>
<keyword evidence="5" id="KW-1003">Cell membrane</keyword>
<name>A0A3A1YTR9_9BURK</name>
<evidence type="ECO:0000256" key="14">
    <source>
        <dbReference type="ARBA" id="ARBA00022842"/>
    </source>
</evidence>
<organism evidence="26 27">
    <name type="scientific">Neopusillimonas maritima</name>
    <dbReference type="NCBI Taxonomy" id="2026239"/>
    <lineage>
        <taxon>Bacteria</taxon>
        <taxon>Pseudomonadati</taxon>
        <taxon>Pseudomonadota</taxon>
        <taxon>Betaproteobacteria</taxon>
        <taxon>Burkholderiales</taxon>
        <taxon>Alcaligenaceae</taxon>
        <taxon>Neopusillimonas</taxon>
    </lineage>
</organism>
<evidence type="ECO:0000313" key="25">
    <source>
        <dbReference type="EMBL" id="RII81836.1"/>
    </source>
</evidence>
<feature type="active site" description="Proton acceptor" evidence="20">
    <location>
        <position position="75"/>
    </location>
</feature>
<feature type="binding site" evidence="21">
    <location>
        <position position="104"/>
    </location>
    <ligand>
        <name>substrate</name>
    </ligand>
</feature>
<dbReference type="GO" id="GO:0004143">
    <property type="term" value="F:ATP-dependent diacylglycerol kinase activity"/>
    <property type="evidence" value="ECO:0007669"/>
    <property type="project" value="UniProtKB-EC"/>
</dbReference>
<feature type="binding site" evidence="22">
    <location>
        <position position="82"/>
    </location>
    <ligand>
        <name>ATP</name>
        <dbReference type="ChEBI" id="CHEBI:30616"/>
    </ligand>
</feature>
<reference evidence="27 28" key="1">
    <citation type="submission" date="2017-08" db="EMBL/GenBank/DDBJ databases">
        <title>Pusillimonas indicus sp. nov., a member of the family Alcaligenaceae isolated from surface seawater.</title>
        <authorList>
            <person name="Li J."/>
        </authorList>
    </citation>
    <scope>NUCLEOTIDE SEQUENCE [LARGE SCALE GENOMIC DNA]</scope>
    <source>
        <strain evidence="25 28">17-4A</strain>
        <strain evidence="26 27">L52-1-41</strain>
    </source>
</reference>
<feature type="binding site" evidence="21">
    <location>
        <position position="15"/>
    </location>
    <ligand>
        <name>substrate</name>
    </ligand>
</feature>
<evidence type="ECO:0000256" key="7">
    <source>
        <dbReference type="ARBA" id="ARBA00022519"/>
    </source>
</evidence>
<dbReference type="OrthoDB" id="9796011at2"/>
<dbReference type="Pfam" id="PF01219">
    <property type="entry name" value="DAGK_prokar"/>
    <property type="match status" value="1"/>
</dbReference>
<comment type="cofactor">
    <cofactor evidence="23">
        <name>Mg(2+)</name>
        <dbReference type="ChEBI" id="CHEBI:18420"/>
    </cofactor>
    <text evidence="23">Mn(2+), Zn(2+), Cd(2+) and Co(2+) support activity to lesser extents.</text>
</comment>
<evidence type="ECO:0000256" key="19">
    <source>
        <dbReference type="ARBA" id="ARBA00023264"/>
    </source>
</evidence>
<keyword evidence="13 22" id="KW-0067">ATP-binding</keyword>
<evidence type="ECO:0000256" key="8">
    <source>
        <dbReference type="ARBA" id="ARBA00022679"/>
    </source>
</evidence>
<evidence type="ECO:0000256" key="13">
    <source>
        <dbReference type="ARBA" id="ARBA00022840"/>
    </source>
</evidence>
<feature type="binding site" evidence="21">
    <location>
        <position position="75"/>
    </location>
    <ligand>
        <name>substrate</name>
    </ligand>
</feature>
<feature type="binding site" evidence="21">
    <location>
        <begin position="36"/>
        <end position="40"/>
    </location>
    <ligand>
        <name>substrate</name>
    </ligand>
</feature>
<keyword evidence="11 22" id="KW-0547">Nucleotide-binding</keyword>
<dbReference type="InterPro" id="IPR033718">
    <property type="entry name" value="DAGK_prok"/>
</dbReference>
<evidence type="ECO:0000256" key="4">
    <source>
        <dbReference type="ARBA" id="ARBA00017575"/>
    </source>
</evidence>
<dbReference type="Gene3D" id="1.10.287.3610">
    <property type="match status" value="1"/>
</dbReference>
<dbReference type="CDD" id="cd14264">
    <property type="entry name" value="DAGK_IM"/>
    <property type="match status" value="1"/>
</dbReference>
<evidence type="ECO:0000256" key="9">
    <source>
        <dbReference type="ARBA" id="ARBA00022692"/>
    </source>
</evidence>
<evidence type="ECO:0000256" key="3">
    <source>
        <dbReference type="ARBA" id="ARBA00012133"/>
    </source>
</evidence>
<dbReference type="GO" id="GO:0046872">
    <property type="term" value="F:metal ion binding"/>
    <property type="evidence" value="ECO:0007669"/>
    <property type="project" value="UniProtKB-KW"/>
</dbReference>
<dbReference type="EMBL" id="NQYH01000016">
    <property type="protein sequence ID" value="RIY39447.1"/>
    <property type="molecule type" value="Genomic_DNA"/>
</dbReference>
<comment type="similarity">
    <text evidence="2 24">Belongs to the bacterial diacylglycerol kinase family.</text>
</comment>
<keyword evidence="19 24" id="KW-1208">Phospholipid metabolism</keyword>
<dbReference type="AlphaFoldDB" id="A0A3A1YTR9"/>
<dbReference type="InterPro" id="IPR036945">
    <property type="entry name" value="DAGK_sf"/>
</dbReference>
<feature type="transmembrane region" description="Helical" evidence="24">
    <location>
        <begin position="36"/>
        <end position="55"/>
    </location>
</feature>
<evidence type="ECO:0000313" key="27">
    <source>
        <dbReference type="Proteomes" id="UP000266206"/>
    </source>
</evidence>
<feature type="binding site" evidence="23">
    <location>
        <position position="34"/>
    </location>
    <ligand>
        <name>a divalent metal cation</name>
        <dbReference type="ChEBI" id="CHEBI:60240"/>
    </ligand>
</feature>
<dbReference type="GO" id="GO:0005886">
    <property type="term" value="C:plasma membrane"/>
    <property type="evidence" value="ECO:0007669"/>
    <property type="project" value="UniProtKB-SubCell"/>
</dbReference>
<dbReference type="Proteomes" id="UP000266206">
    <property type="component" value="Unassembled WGS sequence"/>
</dbReference>
<dbReference type="Proteomes" id="UP000266483">
    <property type="component" value="Unassembled WGS sequence"/>
</dbReference>
<evidence type="ECO:0000256" key="20">
    <source>
        <dbReference type="PIRSR" id="PIRSR600829-1"/>
    </source>
</evidence>
<evidence type="ECO:0000313" key="28">
    <source>
        <dbReference type="Proteomes" id="UP000266483"/>
    </source>
</evidence>
<dbReference type="PANTHER" id="PTHR34299">
    <property type="entry name" value="DIACYLGLYCEROL KINASE"/>
    <property type="match status" value="1"/>
</dbReference>
<evidence type="ECO:0000256" key="6">
    <source>
        <dbReference type="ARBA" id="ARBA00022516"/>
    </source>
</evidence>
<keyword evidence="15 24" id="KW-1133">Transmembrane helix</keyword>
<dbReference type="PANTHER" id="PTHR34299:SF1">
    <property type="entry name" value="DIACYLGLYCEROL KINASE"/>
    <property type="match status" value="1"/>
</dbReference>
<evidence type="ECO:0000256" key="1">
    <source>
        <dbReference type="ARBA" id="ARBA00004429"/>
    </source>
</evidence>
<comment type="subcellular location">
    <subcellularLocation>
        <location evidence="1 24">Cell inner membrane</location>
        <topology evidence="1 24">Multi-pass membrane protein</topology>
    </subcellularLocation>
</comment>
<feature type="transmembrane region" description="Helical" evidence="24">
    <location>
        <begin position="62"/>
        <end position="85"/>
    </location>
</feature>
<dbReference type="EMBL" id="NQOU01000008">
    <property type="protein sequence ID" value="RII81836.1"/>
    <property type="molecule type" value="Genomic_DNA"/>
</dbReference>
<feature type="binding site" evidence="22">
    <location>
        <position position="22"/>
    </location>
    <ligand>
        <name>ATP</name>
        <dbReference type="ChEBI" id="CHEBI:30616"/>
    </ligand>
</feature>
<keyword evidence="18" id="KW-0594">Phospholipid biosynthesis</keyword>
<evidence type="ECO:0000256" key="10">
    <source>
        <dbReference type="ARBA" id="ARBA00022723"/>
    </source>
</evidence>
<evidence type="ECO:0000256" key="12">
    <source>
        <dbReference type="ARBA" id="ARBA00022777"/>
    </source>
</evidence>
<keyword evidence="9 24" id="KW-0812">Transmembrane</keyword>
<dbReference type="InterPro" id="IPR000829">
    <property type="entry name" value="DAGK"/>
</dbReference>
<dbReference type="GO" id="GO:0005524">
    <property type="term" value="F:ATP binding"/>
    <property type="evidence" value="ECO:0007669"/>
    <property type="project" value="UniProtKB-KW"/>
</dbReference>
<accession>A0A3A1YTR9</accession>
<keyword evidence="28" id="KW-1185">Reference proteome</keyword>
<evidence type="ECO:0000256" key="21">
    <source>
        <dbReference type="PIRSR" id="PIRSR600829-2"/>
    </source>
</evidence>
<dbReference type="GO" id="GO:0006654">
    <property type="term" value="P:phosphatidic acid biosynthetic process"/>
    <property type="evidence" value="ECO:0007669"/>
    <property type="project" value="InterPro"/>
</dbReference>
<evidence type="ECO:0000256" key="18">
    <source>
        <dbReference type="ARBA" id="ARBA00023209"/>
    </source>
</evidence>
<keyword evidence="10 23" id="KW-0479">Metal-binding</keyword>
<evidence type="ECO:0000256" key="2">
    <source>
        <dbReference type="ARBA" id="ARBA00005967"/>
    </source>
</evidence>
<keyword evidence="7 24" id="KW-0997">Cell inner membrane</keyword>
<keyword evidence="8 24" id="KW-0808">Transferase</keyword>
<gene>
    <name evidence="25" type="ORF">CJO09_14720</name>
    <name evidence="26" type="ORF">CJP73_14485</name>
</gene>
<evidence type="ECO:0000256" key="16">
    <source>
        <dbReference type="ARBA" id="ARBA00023098"/>
    </source>
</evidence>
<feature type="binding site" evidence="22">
    <location>
        <begin position="100"/>
        <end position="101"/>
    </location>
    <ligand>
        <name>ATP</name>
        <dbReference type="ChEBI" id="CHEBI:30616"/>
    </ligand>
</feature>
<evidence type="ECO:0000256" key="23">
    <source>
        <dbReference type="PIRSR" id="PIRSR600829-4"/>
    </source>
</evidence>
<feature type="transmembrane region" description="Helical" evidence="24">
    <location>
        <begin position="105"/>
        <end position="126"/>
    </location>
</feature>
<proteinExistence type="inferred from homology"/>
<evidence type="ECO:0000256" key="11">
    <source>
        <dbReference type="ARBA" id="ARBA00022741"/>
    </source>
</evidence>
<dbReference type="EC" id="2.7.1.107" evidence="3 24"/>
<comment type="catalytic activity">
    <reaction evidence="24">
        <text>a 1,2-diacyl-sn-glycerol + ATP = a 1,2-diacyl-sn-glycero-3-phosphate + ADP + H(+)</text>
        <dbReference type="Rhea" id="RHEA:10272"/>
        <dbReference type="ChEBI" id="CHEBI:15378"/>
        <dbReference type="ChEBI" id="CHEBI:17815"/>
        <dbReference type="ChEBI" id="CHEBI:30616"/>
        <dbReference type="ChEBI" id="CHEBI:58608"/>
        <dbReference type="ChEBI" id="CHEBI:456216"/>
        <dbReference type="EC" id="2.7.1.107"/>
    </reaction>
</comment>
<keyword evidence="16 24" id="KW-0443">Lipid metabolism</keyword>
<feature type="binding site" evidence="21">
    <location>
        <position position="61"/>
    </location>
    <ligand>
        <name>substrate</name>
    </ligand>
</feature>
<evidence type="ECO:0000256" key="5">
    <source>
        <dbReference type="ARBA" id="ARBA00022475"/>
    </source>
</evidence>
<feature type="binding site" evidence="22">
    <location>
        <position position="34"/>
    </location>
    <ligand>
        <name>ATP</name>
        <dbReference type="ChEBI" id="CHEBI:30616"/>
    </ligand>
</feature>
<evidence type="ECO:0000313" key="26">
    <source>
        <dbReference type="EMBL" id="RIY39447.1"/>
    </source>
</evidence>
<sequence length="127" mass="13865">MIPNSPFKSKRGMRRLANALRYSARGFKAAFEHEAAFRQELFLLVVLIPVALWLGNNIAERALLIGALFFVLIVELINSAIEALADAVTLDHHTLIGRAKDLGSAAVMLSIILAVTVWSAVGISHFL</sequence>